<dbReference type="Proteomes" id="UP001159292">
    <property type="component" value="Unassembled WGS sequence"/>
</dbReference>
<dbReference type="GO" id="GO:0016020">
    <property type="term" value="C:membrane"/>
    <property type="evidence" value="ECO:0007669"/>
    <property type="project" value="UniProtKB-SubCell"/>
</dbReference>
<dbReference type="EMBL" id="JAOEET010000110">
    <property type="protein sequence ID" value="MDH0569603.1"/>
    <property type="molecule type" value="Genomic_DNA"/>
</dbReference>
<feature type="transmembrane region" description="Helical" evidence="5">
    <location>
        <begin position="88"/>
        <end position="107"/>
    </location>
</feature>
<keyword evidence="7" id="KW-0436">Ligase</keyword>
<protein>
    <submittedName>
        <fullName evidence="7">O-antigen ligase family protein</fullName>
    </submittedName>
</protein>
<dbReference type="InterPro" id="IPR007016">
    <property type="entry name" value="O-antigen_ligase-rel_domated"/>
</dbReference>
<comment type="caution">
    <text evidence="7">The sequence shown here is derived from an EMBL/GenBank/DDBJ whole genome shotgun (WGS) entry which is preliminary data.</text>
</comment>
<keyword evidence="3 5" id="KW-1133">Transmembrane helix</keyword>
<feature type="transmembrane region" description="Helical" evidence="5">
    <location>
        <begin position="114"/>
        <end position="136"/>
    </location>
</feature>
<evidence type="ECO:0000259" key="6">
    <source>
        <dbReference type="Pfam" id="PF04932"/>
    </source>
</evidence>
<feature type="transmembrane region" description="Helical" evidence="5">
    <location>
        <begin position="25"/>
        <end position="44"/>
    </location>
</feature>
<keyword evidence="4 5" id="KW-0472">Membrane</keyword>
<evidence type="ECO:0000256" key="3">
    <source>
        <dbReference type="ARBA" id="ARBA00022989"/>
    </source>
</evidence>
<feature type="domain" description="O-antigen ligase-related" evidence="6">
    <location>
        <begin position="185"/>
        <end position="322"/>
    </location>
</feature>
<evidence type="ECO:0000256" key="1">
    <source>
        <dbReference type="ARBA" id="ARBA00004141"/>
    </source>
</evidence>
<reference evidence="7" key="1">
    <citation type="submission" date="2022-09" db="EMBL/GenBank/DDBJ databases">
        <title>Intensive care unit water sources are persistently colonized with multi-drug resistant bacteria and are the site of extensive horizontal gene transfer of antibiotic resistance genes.</title>
        <authorList>
            <person name="Diorio-Toth L."/>
        </authorList>
    </citation>
    <scope>NUCLEOTIDE SEQUENCE</scope>
    <source>
        <strain evidence="7">GD04000</strain>
    </source>
</reference>
<feature type="transmembrane region" description="Helical" evidence="5">
    <location>
        <begin position="346"/>
        <end position="364"/>
    </location>
</feature>
<dbReference type="RefSeq" id="WP_257598752.1">
    <property type="nucleotide sequence ID" value="NZ_JANKBU010000124.1"/>
</dbReference>
<evidence type="ECO:0000313" key="8">
    <source>
        <dbReference type="Proteomes" id="UP001159292"/>
    </source>
</evidence>
<feature type="transmembrane region" description="Helical" evidence="5">
    <location>
        <begin position="200"/>
        <end position="218"/>
    </location>
</feature>
<proteinExistence type="predicted"/>
<name>A0AB35L3W3_ECTOL</name>
<evidence type="ECO:0000313" key="7">
    <source>
        <dbReference type="EMBL" id="MDH0569603.1"/>
    </source>
</evidence>
<feature type="transmembrane region" description="Helical" evidence="5">
    <location>
        <begin position="313"/>
        <end position="334"/>
    </location>
</feature>
<feature type="transmembrane region" description="Helical" evidence="5">
    <location>
        <begin position="225"/>
        <end position="243"/>
    </location>
</feature>
<sequence length="393" mass="42999">MLFVLFGISIFSASASAMKLYVGVYVHWILVLSVVAALFLMLLMKKGVSDVVQVVILAFRSSWRYFIFWILLVFSIVISSALNDWAGVYSAVKYIALAAVLLALLVFTPSSDLLLRIMMFVAVTALAAFLVVVIFLPEYMDRSVGRAGWIWMPAGVMWKAGVYLLPVLFWRLLVKDITYLTLVSFSVCVFLLAIDGSRTGAVVFALSVLLLSLIYVMRVGSYARALGILVGAILLAATARYVVLYCINYEAVVLVEHRETGDGIRLQMLKDAWHGAVGNFPWGGGFGSTVSYIESFGQPVVVHMAYLQVLSDLGVLGLIAYLGVLFYPVGVVLSRIMQTGVSAFDTLLLPVSVVSIYSFSGLLHPVSNEISEWFIVLVSIAIILKDSSHAKAS</sequence>
<accession>A0AB35L3W3</accession>
<keyword evidence="2 5" id="KW-0812">Transmembrane</keyword>
<gene>
    <name evidence="7" type="ORF">N7671_20985</name>
</gene>
<organism evidence="7 8">
    <name type="scientific">Ectopseudomonas oleovorans</name>
    <name type="common">Pseudomonas oleovorans</name>
    <dbReference type="NCBI Taxonomy" id="301"/>
    <lineage>
        <taxon>Bacteria</taxon>
        <taxon>Pseudomonadati</taxon>
        <taxon>Pseudomonadota</taxon>
        <taxon>Gammaproteobacteria</taxon>
        <taxon>Pseudomonadales</taxon>
        <taxon>Pseudomonadaceae</taxon>
        <taxon>Ectopseudomonas</taxon>
    </lineage>
</organism>
<feature type="transmembrane region" description="Helical" evidence="5">
    <location>
        <begin position="65"/>
        <end position="82"/>
    </location>
</feature>
<dbReference type="Pfam" id="PF04932">
    <property type="entry name" value="Wzy_C"/>
    <property type="match status" value="1"/>
</dbReference>
<evidence type="ECO:0000256" key="2">
    <source>
        <dbReference type="ARBA" id="ARBA00022692"/>
    </source>
</evidence>
<feature type="transmembrane region" description="Helical" evidence="5">
    <location>
        <begin position="148"/>
        <end position="170"/>
    </location>
</feature>
<evidence type="ECO:0000256" key="4">
    <source>
        <dbReference type="ARBA" id="ARBA00023136"/>
    </source>
</evidence>
<dbReference type="GO" id="GO:0016874">
    <property type="term" value="F:ligase activity"/>
    <property type="evidence" value="ECO:0007669"/>
    <property type="project" value="UniProtKB-KW"/>
</dbReference>
<evidence type="ECO:0000256" key="5">
    <source>
        <dbReference type="SAM" id="Phobius"/>
    </source>
</evidence>
<comment type="subcellular location">
    <subcellularLocation>
        <location evidence="1">Membrane</location>
        <topology evidence="1">Multi-pass membrane protein</topology>
    </subcellularLocation>
</comment>
<dbReference type="AlphaFoldDB" id="A0AB35L3W3"/>
<feature type="transmembrane region" description="Helical" evidence="5">
    <location>
        <begin position="177"/>
        <end position="194"/>
    </location>
</feature>